<feature type="region of interest" description="Disordered" evidence="2">
    <location>
        <begin position="401"/>
        <end position="452"/>
    </location>
</feature>
<dbReference type="HOGENOM" id="CLU_007099_0_0_4"/>
<dbReference type="Gene3D" id="3.10.350.10">
    <property type="entry name" value="LysM domain"/>
    <property type="match status" value="1"/>
</dbReference>
<name>C6WVD6_METML</name>
<organism evidence="4 5">
    <name type="scientific">Methylotenera mobilis (strain JLW8 / ATCC BAA-1282 / DSM 17540)</name>
    <dbReference type="NCBI Taxonomy" id="583345"/>
    <lineage>
        <taxon>Bacteria</taxon>
        <taxon>Pseudomonadati</taxon>
        <taxon>Pseudomonadota</taxon>
        <taxon>Betaproteobacteria</taxon>
        <taxon>Nitrosomonadales</taxon>
        <taxon>Methylophilaceae</taxon>
        <taxon>Methylotenera</taxon>
    </lineage>
</organism>
<dbReference type="AlphaFoldDB" id="C6WVD6"/>
<dbReference type="InterPro" id="IPR018392">
    <property type="entry name" value="LysM"/>
</dbReference>
<feature type="compositionally biased region" description="Basic and acidic residues" evidence="2">
    <location>
        <begin position="420"/>
        <end position="436"/>
    </location>
</feature>
<evidence type="ECO:0000256" key="2">
    <source>
        <dbReference type="SAM" id="MobiDB-lite"/>
    </source>
</evidence>
<reference evidence="4 5" key="2">
    <citation type="journal article" date="2011" name="J. Bacteriol.">
        <title>Genomes of three methylotrophs from a single niche uncover genetic and metabolic divergence of Methylophilaceae.</title>
        <authorList>
            <person name="Lapidus A."/>
            <person name="Clum A."/>
            <person name="Labutti K."/>
            <person name="Kaluzhnaya M.G."/>
            <person name="Lim S."/>
            <person name="Beck D.A."/>
            <person name="Glavina Del Rio T."/>
            <person name="Nolan M."/>
            <person name="Mavromatis K."/>
            <person name="Huntemann M."/>
            <person name="Lucas S."/>
            <person name="Lidstrom M.E."/>
            <person name="Ivanova N."/>
            <person name="Chistoserdova L."/>
        </authorList>
    </citation>
    <scope>NUCLEOTIDE SEQUENCE [LARGE SCALE GENOMIC DNA]</scope>
    <source>
        <strain evidence="5">JLW8 / ATCC BAA-1282 / DSM 17540</strain>
    </source>
</reference>
<proteinExistence type="predicted"/>
<evidence type="ECO:0000259" key="3">
    <source>
        <dbReference type="Pfam" id="PF25800"/>
    </source>
</evidence>
<feature type="compositionally biased region" description="Pro residues" evidence="2">
    <location>
        <begin position="437"/>
        <end position="452"/>
    </location>
</feature>
<dbReference type="InterPro" id="IPR057840">
    <property type="entry name" value="FimV_N"/>
</dbReference>
<accession>C6WVD6</accession>
<dbReference type="NCBIfam" id="TIGR03505">
    <property type="entry name" value="FimV_core"/>
    <property type="match status" value="1"/>
</dbReference>
<evidence type="ECO:0000313" key="4">
    <source>
        <dbReference type="EMBL" id="ACT47885.1"/>
    </source>
</evidence>
<dbReference type="InterPro" id="IPR020011">
    <property type="entry name" value="FimV_C"/>
</dbReference>
<sequence length="1038" mass="109709">MHKSKIKQISLAVCMAFMPIVGYTAGLGKLNVNSGLGEPLKAEVELLSATPEELSTLTAAIASEEAYNVQGITRLGIHSNIRVDVAKSDTGAPILRIRSNTPINDPYLDMLIQVDWASGRLLREYTLLLDPPEYKQASNTASDFAPVTRPSINAASASRDVGTAKPLARSAKKSQKKNVNAAAKQEEAAPVDAEQKEAGAAELTTKRGDTLAAIAQKMQVEGVSLDQMLVGLFENNKSAFANANMNQLKVGQIIKAPSVEKLTAIDTKQAKQALKVHASNWNAYRNSLAGNVKTAVAAEESEPKQSASGKIASAEDKSAPVKPGVQDVVKLSAGDKSVGNGQKPGGAEADAKVTALQEEAIAREKALKESQSRAAALEKQIEDMQKLLALKNQTMTDLQKNAEATPAPSAAKPVPAESTAKVEPEAKAEPAAKVEPPKPPPAKPVVKAPPPPVVNPAPEPSFFESLLEGLDIKLLGGTSALVMLGAGWLFLRNKRRKELDSFERGILTSGGLRANTVFGNTTGNSSTSDTSFLTDFAQSADGSMIDTNDVDPIAEAEVYMAYGRDAQAEEILKDAIVKEPKRYELHLKLLEMYAGRNDVSAFEAVAGELYTTLGADDPTWTKVAEMGSKLEPDNPLYKLAGVAAVASVAAVSSSAVSASLNDSSAAESELFSSQDVSLDFSLDDVSEPATTYKAEVPTADPLALDMLASETEAFDSKLSPSSAVMESFASVQEADNSLEFDLGVAEPEPSAVAAEELVIADDSDAALTNNNLSADDNLLEFSMGTDDSADLAVVEPEMVVPEFIEPKAVDPASAELEAKANDMASFEVPSFLDTAPNIEFANDLAPSDLVAGDDLTSASMPSVADTTGFEFSIEEPVAIEIPDTPMEISFNTPLDLDKAEDVDFSSLLQPDSAAVNGAVQEPVVEDINFDFSLDSELDAPATIEAKEPTNELASNDFDFSAISLDLGEDALSESADDLTLTAPASSASENQDVDIKLDLVAAYIDMDDKEGARELLEEVLKEGGPQQKSRAEHLLASL</sequence>
<dbReference type="CDD" id="cd00118">
    <property type="entry name" value="LysM"/>
    <property type="match status" value="1"/>
</dbReference>
<feature type="compositionally biased region" description="Basic and acidic residues" evidence="2">
    <location>
        <begin position="193"/>
        <end position="202"/>
    </location>
</feature>
<dbReference type="InterPro" id="IPR038440">
    <property type="entry name" value="FimV_C_sf"/>
</dbReference>
<dbReference type="eggNOG" id="COG3170">
    <property type="taxonomic scope" value="Bacteria"/>
</dbReference>
<dbReference type="EMBL" id="CP001672">
    <property type="protein sequence ID" value="ACT47885.1"/>
    <property type="molecule type" value="Genomic_DNA"/>
</dbReference>
<evidence type="ECO:0000313" key="5">
    <source>
        <dbReference type="Proteomes" id="UP000002742"/>
    </source>
</evidence>
<protein>
    <recommendedName>
        <fullName evidence="3">FimV N-terminal domain-containing protein</fullName>
    </recommendedName>
</protein>
<dbReference type="STRING" id="583345.Mmol_0976"/>
<dbReference type="Gene3D" id="1.20.58.2200">
    <property type="match status" value="1"/>
</dbReference>
<dbReference type="InterPro" id="IPR020012">
    <property type="entry name" value="LysM_FimV"/>
</dbReference>
<evidence type="ECO:0000256" key="1">
    <source>
        <dbReference type="SAM" id="Coils"/>
    </source>
</evidence>
<feature type="region of interest" description="Disordered" evidence="2">
    <location>
        <begin position="155"/>
        <end position="202"/>
    </location>
</feature>
<feature type="domain" description="FimV N-terminal" evidence="3">
    <location>
        <begin position="25"/>
        <end position="132"/>
    </location>
</feature>
<keyword evidence="5" id="KW-1185">Reference proteome</keyword>
<dbReference type="Pfam" id="PF25800">
    <property type="entry name" value="FimV_N"/>
    <property type="match status" value="1"/>
</dbReference>
<feature type="coiled-coil region" evidence="1">
    <location>
        <begin position="367"/>
        <end position="401"/>
    </location>
</feature>
<dbReference type="InterPro" id="IPR036779">
    <property type="entry name" value="LysM_dom_sf"/>
</dbReference>
<keyword evidence="1" id="KW-0175">Coiled coil</keyword>
<feature type="region of interest" description="Disordered" evidence="2">
    <location>
        <begin position="299"/>
        <end position="323"/>
    </location>
</feature>
<gene>
    <name evidence="4" type="ordered locus">Mmol_0976</name>
</gene>
<dbReference type="Proteomes" id="UP000002742">
    <property type="component" value="Chromosome"/>
</dbReference>
<dbReference type="NCBIfam" id="TIGR03504">
    <property type="entry name" value="FimV_Cterm"/>
    <property type="match status" value="1"/>
</dbReference>
<dbReference type="KEGG" id="mmb:Mmol_0976"/>
<reference evidence="5" key="1">
    <citation type="submission" date="2009-07" db="EMBL/GenBank/DDBJ databases">
        <title>Complete sequence of Methylotenera mobilis JLW8.</title>
        <authorList>
            <consortium name="US DOE Joint Genome Institute"/>
            <person name="Lucas S."/>
            <person name="Copeland A."/>
            <person name="Lapidus A."/>
            <person name="Glavina del Rio T."/>
            <person name="Tice H."/>
            <person name="Bruce D."/>
            <person name="Goodwin L."/>
            <person name="Pitluck S."/>
            <person name="LaButti K.M."/>
            <person name="Clum A."/>
            <person name="Larimer F."/>
            <person name="Land M."/>
            <person name="Hauser L."/>
            <person name="Kyrpides N."/>
            <person name="Mikhailova N."/>
            <person name="Kayluzhnaya M."/>
            <person name="Chistoserdova L."/>
        </authorList>
    </citation>
    <scope>NUCLEOTIDE SEQUENCE [LARGE SCALE GENOMIC DNA]</scope>
    <source>
        <strain evidence="5">JLW8 / ATCC BAA-1282 / DSM 17540</strain>
    </source>
</reference>